<dbReference type="InterPro" id="IPR026444">
    <property type="entry name" value="Secre_tail"/>
</dbReference>
<dbReference type="Pfam" id="PF18962">
    <property type="entry name" value="Por_Secre_tail"/>
    <property type="match status" value="1"/>
</dbReference>
<dbReference type="Pfam" id="PF17164">
    <property type="entry name" value="DUF5122"/>
    <property type="match status" value="13"/>
</dbReference>
<feature type="domain" description="Secretion system C-terminal sorting" evidence="3">
    <location>
        <begin position="764"/>
        <end position="830"/>
    </location>
</feature>
<organism evidence="4">
    <name type="scientific">Flavobacterium columnare</name>
    <dbReference type="NCBI Taxonomy" id="996"/>
    <lineage>
        <taxon>Bacteria</taxon>
        <taxon>Pseudomonadati</taxon>
        <taxon>Bacteroidota</taxon>
        <taxon>Flavobacteriia</taxon>
        <taxon>Flavobacteriales</taxon>
        <taxon>Flavobacteriaceae</taxon>
        <taxon>Flavobacterium</taxon>
    </lineage>
</organism>
<evidence type="ECO:0000256" key="1">
    <source>
        <dbReference type="ARBA" id="ARBA00022729"/>
    </source>
</evidence>
<feature type="signal peptide" evidence="2">
    <location>
        <begin position="1"/>
        <end position="17"/>
    </location>
</feature>
<dbReference type="NCBIfam" id="TIGR02608">
    <property type="entry name" value="delta_60_rpt"/>
    <property type="match status" value="11"/>
</dbReference>
<evidence type="ECO:0000259" key="3">
    <source>
        <dbReference type="Pfam" id="PF18962"/>
    </source>
</evidence>
<dbReference type="InterPro" id="IPR013431">
    <property type="entry name" value="Delta_60_rpt"/>
</dbReference>
<reference evidence="4" key="1">
    <citation type="submission" date="2017-07" db="EMBL/GenBank/DDBJ databases">
        <title>The type IX secretion system is required for virulence of the fish pathogen Flavobacterium columnare.</title>
        <authorList>
            <person name="Li N."/>
            <person name="Zhu Y."/>
            <person name="LaFrentz B.R."/>
            <person name="Evenhuis J.P."/>
            <person name="Hunnicutt D.H."/>
            <person name="Conrad R.A."/>
            <person name="Barbier P."/>
            <person name="Gullstrand C.W."/>
            <person name="Roets J.E."/>
            <person name="Powers J.L."/>
            <person name="Kulkarni S.S."/>
            <person name="Erbes D.H."/>
            <person name="Garcia J.C."/>
            <person name="Nie P."/>
            <person name="McBride M.J."/>
        </authorList>
    </citation>
    <scope>NUCLEOTIDE SEQUENCE</scope>
    <source>
        <strain evidence="4">IA-S-4</strain>
    </source>
</reference>
<proteinExistence type="predicted"/>
<dbReference type="AlphaFoldDB" id="A0A290DAW0"/>
<dbReference type="SUPFAM" id="SSF101898">
    <property type="entry name" value="NHL repeat"/>
    <property type="match status" value="1"/>
</dbReference>
<sequence>MRKYLYLLMFFTLVSNAQNPGQIAQKFGSTNGFDGTVSTITVQPDGKILVAGTFHKYSGQPVKKIVRLNGNGTIDTSFSTTILLDDDITCIAVQPDRKILVGGHFTTYNGVNQNKIIRLNSNGTKDNTFIIGTGFDASVTKILVQPNGKIIVGGNFNTYNGSTQKKIARLNSNGSSDTSFITNTGFDNLVTDMALQADGKILVTGLFSTYKGQTVNNFIRINANGTKDNSFNNGSGFDSTINSIAIQTNGKIIIGGSFKNFNGISQKYLIRLNNDGSKDGTFDTDVVFDGAIRSLAIQNDGKIVIAVIGKPYVHVGPLETNIIRLNPDGKKDLNFSTGSCKRSLICLSLLPCGKIIAGGYFTIYGQGYSANNIVSINTNGTFDLNFNPNIGFDKTVLTAVEQKDRKIVLGGHFTRYKNNLSNYIIRLNPNGSKDRSFNVGNGFDKNVSVIVVQPDGKLIVAGSFSTYKGVTENHIIRLNPDGTKDVTFNTGTGFDGNINVILLQADGKIFLGGEFTKYNEVTANRIIKLNSNGSIDTSFNTGTGFDGDVLTMALEPNGNLIVGGEFSSYNDEVEKNITRLKADGVKDTLFNIGAGFDSAVNNITLQADSKILVSGYFSNFNNSSANYFVRLNTNGTIDTTFNIGTGFNSSPSVMLMQTDGKIIVGGSFTSFNENQENYIIRLNSNGTKDSTFITENGFNNSVLSITPISNGKILVSGNFNNYKNSINTAYLVSLYNNSSSPKISVAKEEESNNFKLSRTTNISIFPNPTSNILNINLDNDSSISSIQILNLEGKVVHEDINKTINVSELPSGLYIIKIKTDKEEIIKKFIKE</sequence>
<name>A0A290DAW0_9FLAO</name>
<feature type="chain" id="PRO_5012448496" description="Secretion system C-terminal sorting domain-containing protein" evidence="2">
    <location>
        <begin position="18"/>
        <end position="832"/>
    </location>
</feature>
<dbReference type="SUPFAM" id="SSF63829">
    <property type="entry name" value="Calcium-dependent phosphotriesterase"/>
    <property type="match status" value="2"/>
</dbReference>
<dbReference type="NCBIfam" id="TIGR04183">
    <property type="entry name" value="Por_Secre_tail"/>
    <property type="match status" value="1"/>
</dbReference>
<dbReference type="Gene3D" id="2.80.10.50">
    <property type="match status" value="7"/>
</dbReference>
<evidence type="ECO:0000313" key="4">
    <source>
        <dbReference type="EMBL" id="ATB19403.1"/>
    </source>
</evidence>
<keyword evidence="1 2" id="KW-0732">Signal</keyword>
<accession>A0A290DAW0</accession>
<dbReference type="EMBL" id="MF535407">
    <property type="protein sequence ID" value="ATB19403.1"/>
    <property type="molecule type" value="Genomic_DNA"/>
</dbReference>
<dbReference type="PANTHER" id="PTHR42754">
    <property type="entry name" value="ENDOGLUCANASE"/>
    <property type="match status" value="1"/>
</dbReference>
<protein>
    <recommendedName>
        <fullName evidence="3">Secretion system C-terminal sorting domain-containing protein</fullName>
    </recommendedName>
</protein>
<dbReference type="PANTHER" id="PTHR42754:SF1">
    <property type="entry name" value="LIPOPROTEIN"/>
    <property type="match status" value="1"/>
</dbReference>
<evidence type="ECO:0000256" key="2">
    <source>
        <dbReference type="SAM" id="SignalP"/>
    </source>
</evidence>